<dbReference type="Proteomes" id="UP000093199">
    <property type="component" value="Unassembled WGS sequence"/>
</dbReference>
<name>A0A1C0YNH2_9BACL</name>
<sequence>MKHEVLVDEVLPYLVTYLQDGRIQAAALVERMPAIDSIDHVLQIAIWKQRETHQLLHALPDAMRELRTGRDERQTHSPHIRGAIHWQQTIIEQVTQSRQHYVSVEVTHTQDLPENNVLFYVIITLAQWLARDNFMQRFETRNWYAPLKEALPQLQQAAVHLRTTLKKRVTQRQLQRVQQHRKMYYRLAATLYVQICAIEDEQYDAYVLRQALYEHLIVPTNEDVLFEWYWLVQILKRQQQLTMHMATKHTRALASWHTVQHDVALYYNNAGSLRTQFQTLLHELDGDHPYVTATRQQAIQYNEAASVFFQRKPSQIVWRGRPDFIIEYSDRETNKLVALVIGEVKYTVDEAYMKQGLQELLMYMHHVATDADVRIYGMLCVAAHDGASTGNVQIVSPLSSQPFSLPFEE</sequence>
<dbReference type="RefSeq" id="WP_066542572.1">
    <property type="nucleotide sequence ID" value="NZ_MASJ01000001.1"/>
</dbReference>
<dbReference type="OrthoDB" id="2804813at2"/>
<dbReference type="AlphaFoldDB" id="A0A1C0YNH2"/>
<protein>
    <submittedName>
        <fullName evidence="1">Uncharacterized protein</fullName>
    </submittedName>
</protein>
<gene>
    <name evidence="1" type="ORF">A6M13_02380</name>
</gene>
<organism evidence="1 2">
    <name type="scientific">Caryophanon tenue</name>
    <dbReference type="NCBI Taxonomy" id="33978"/>
    <lineage>
        <taxon>Bacteria</taxon>
        <taxon>Bacillati</taxon>
        <taxon>Bacillota</taxon>
        <taxon>Bacilli</taxon>
        <taxon>Bacillales</taxon>
        <taxon>Caryophanaceae</taxon>
        <taxon>Caryophanon</taxon>
    </lineage>
</organism>
<dbReference type="STRING" id="33978.A6M13_02380"/>
<dbReference type="EMBL" id="MASJ01000001">
    <property type="protein sequence ID" value="OCS88711.1"/>
    <property type="molecule type" value="Genomic_DNA"/>
</dbReference>
<evidence type="ECO:0000313" key="2">
    <source>
        <dbReference type="Proteomes" id="UP000093199"/>
    </source>
</evidence>
<keyword evidence="2" id="KW-1185">Reference proteome</keyword>
<comment type="caution">
    <text evidence="1">The sequence shown here is derived from an EMBL/GenBank/DDBJ whole genome shotgun (WGS) entry which is preliminary data.</text>
</comment>
<evidence type="ECO:0000313" key="1">
    <source>
        <dbReference type="EMBL" id="OCS88711.1"/>
    </source>
</evidence>
<reference evidence="1 2" key="1">
    <citation type="submission" date="2016-07" db="EMBL/GenBank/DDBJ databases">
        <title>Caryophanon tenue genome sequencing.</title>
        <authorList>
            <person name="Verma A."/>
            <person name="Pal Y."/>
            <person name="Krishnamurthi S."/>
        </authorList>
    </citation>
    <scope>NUCLEOTIDE SEQUENCE [LARGE SCALE GENOMIC DNA]</scope>
    <source>
        <strain evidence="1 2">DSM 14152</strain>
    </source>
</reference>
<accession>A0A1C0YNH2</accession>
<proteinExistence type="predicted"/>